<keyword evidence="3" id="KW-1185">Reference proteome</keyword>
<proteinExistence type="predicted"/>
<gene>
    <name evidence="2" type="ORF">PCOR1329_LOCUS77476</name>
</gene>
<accession>A0ABN9XPK1</accession>
<comment type="caution">
    <text evidence="2">The sequence shown here is derived from an EMBL/GenBank/DDBJ whole genome shotgun (WGS) entry which is preliminary data.</text>
</comment>
<evidence type="ECO:0000256" key="1">
    <source>
        <dbReference type="SAM" id="MobiDB-lite"/>
    </source>
</evidence>
<evidence type="ECO:0000313" key="2">
    <source>
        <dbReference type="EMBL" id="CAK0900085.1"/>
    </source>
</evidence>
<sequence length="292" mass="30554">MLPTTSAVEDAGEVPSSSPVPAFEDDLACPPGLPVPKEGLGSPQSSDSGKDDHKKHQIGLAGPPGLPLPQPTQVAARRKASSSPVGSMSEPEPEVKAEAENEESAATKRFCVWCGKRVPPKLVSARFCVFCGGVHSGEGAGAPNHGKPNQPKPPQARVAATGAALQAEARQRVAAALAEQSAAMMVWSQSQAAALAFGDGYFGKEEVGISRAALYGSLSDPVFLPVNDAKPSSEAWGDGSSFGADPFEEGAEDMLWAHRWQRSLTSPAKMQYTNDAVTPAMLYQMQVSSGWN</sequence>
<reference evidence="2" key="1">
    <citation type="submission" date="2023-10" db="EMBL/GenBank/DDBJ databases">
        <authorList>
            <person name="Chen Y."/>
            <person name="Shah S."/>
            <person name="Dougan E. K."/>
            <person name="Thang M."/>
            <person name="Chan C."/>
        </authorList>
    </citation>
    <scope>NUCLEOTIDE SEQUENCE [LARGE SCALE GENOMIC DNA]</scope>
</reference>
<feature type="region of interest" description="Disordered" evidence="1">
    <location>
        <begin position="1"/>
        <end position="102"/>
    </location>
</feature>
<name>A0ABN9XPK1_9DINO</name>
<dbReference type="EMBL" id="CAUYUJ010020726">
    <property type="protein sequence ID" value="CAK0900085.1"/>
    <property type="molecule type" value="Genomic_DNA"/>
</dbReference>
<evidence type="ECO:0000313" key="3">
    <source>
        <dbReference type="Proteomes" id="UP001189429"/>
    </source>
</evidence>
<organism evidence="2 3">
    <name type="scientific">Prorocentrum cordatum</name>
    <dbReference type="NCBI Taxonomy" id="2364126"/>
    <lineage>
        <taxon>Eukaryota</taxon>
        <taxon>Sar</taxon>
        <taxon>Alveolata</taxon>
        <taxon>Dinophyceae</taxon>
        <taxon>Prorocentrales</taxon>
        <taxon>Prorocentraceae</taxon>
        <taxon>Prorocentrum</taxon>
    </lineage>
</organism>
<dbReference type="Proteomes" id="UP001189429">
    <property type="component" value="Unassembled WGS sequence"/>
</dbReference>
<protein>
    <submittedName>
        <fullName evidence="2">Uncharacterized protein</fullName>
    </submittedName>
</protein>